<dbReference type="Pfam" id="PF01327">
    <property type="entry name" value="Pep_deformylase"/>
    <property type="match status" value="1"/>
</dbReference>
<gene>
    <name evidence="5" type="ORF">GBAR_LOCUS9668</name>
</gene>
<dbReference type="Proteomes" id="UP001174909">
    <property type="component" value="Unassembled WGS sequence"/>
</dbReference>
<dbReference type="PRINTS" id="PR01576">
    <property type="entry name" value="PDEFORMYLASE"/>
</dbReference>
<dbReference type="AlphaFoldDB" id="A0AA35RSS6"/>
<dbReference type="PANTHER" id="PTHR10458:SF22">
    <property type="entry name" value="PEPTIDE DEFORMYLASE"/>
    <property type="match status" value="1"/>
</dbReference>
<feature type="region of interest" description="Disordered" evidence="4">
    <location>
        <begin position="156"/>
        <end position="216"/>
    </location>
</feature>
<comment type="function">
    <text evidence="3">Removes the formyl group from the N-terminal Met of newly synthesized proteins.</text>
</comment>
<dbReference type="PANTHER" id="PTHR10458">
    <property type="entry name" value="PEPTIDE DEFORMYLASE"/>
    <property type="match status" value="1"/>
</dbReference>
<dbReference type="EC" id="3.5.1.88" evidence="2 3"/>
<evidence type="ECO:0000256" key="2">
    <source>
        <dbReference type="ARBA" id="ARBA00012175"/>
    </source>
</evidence>
<comment type="caution">
    <text evidence="5">The sequence shown here is derived from an EMBL/GenBank/DDBJ whole genome shotgun (WGS) entry which is preliminary data.</text>
</comment>
<accession>A0AA35RSS6</accession>
<dbReference type="NCBIfam" id="TIGR00079">
    <property type="entry name" value="pept_deformyl"/>
    <property type="match status" value="1"/>
</dbReference>
<proteinExistence type="inferred from homology"/>
<dbReference type="GO" id="GO:0046872">
    <property type="term" value="F:metal ion binding"/>
    <property type="evidence" value="ECO:0007669"/>
    <property type="project" value="UniProtKB-KW"/>
</dbReference>
<dbReference type="EMBL" id="CASHTH010001466">
    <property type="protein sequence ID" value="CAI8015677.1"/>
    <property type="molecule type" value="Genomic_DNA"/>
</dbReference>
<dbReference type="InterPro" id="IPR023635">
    <property type="entry name" value="Peptide_deformylase"/>
</dbReference>
<evidence type="ECO:0000313" key="5">
    <source>
        <dbReference type="EMBL" id="CAI8015677.1"/>
    </source>
</evidence>
<keyword evidence="3" id="KW-0479">Metal-binding</keyword>
<feature type="compositionally biased region" description="Basic and acidic residues" evidence="4">
    <location>
        <begin position="180"/>
        <end position="196"/>
    </location>
</feature>
<comment type="similarity">
    <text evidence="1 3">Belongs to the polypeptide deformylase family.</text>
</comment>
<dbReference type="SUPFAM" id="SSF56420">
    <property type="entry name" value="Peptide deformylase"/>
    <property type="match status" value="1"/>
</dbReference>
<evidence type="ECO:0000256" key="3">
    <source>
        <dbReference type="RuleBase" id="RU362111"/>
    </source>
</evidence>
<keyword evidence="3" id="KW-0378">Hydrolase</keyword>
<dbReference type="HAMAP" id="MF_00163">
    <property type="entry name" value="Pep_deformylase"/>
    <property type="match status" value="1"/>
</dbReference>
<comment type="catalytic activity">
    <reaction evidence="3">
        <text>N-terminal N-formyl-L-methionyl-[peptide] + H2O = N-terminal L-methionyl-[peptide] + formate</text>
        <dbReference type="Rhea" id="RHEA:24420"/>
        <dbReference type="Rhea" id="RHEA-COMP:10639"/>
        <dbReference type="Rhea" id="RHEA-COMP:10640"/>
        <dbReference type="ChEBI" id="CHEBI:15377"/>
        <dbReference type="ChEBI" id="CHEBI:15740"/>
        <dbReference type="ChEBI" id="CHEBI:49298"/>
        <dbReference type="ChEBI" id="CHEBI:64731"/>
        <dbReference type="EC" id="3.5.1.88"/>
    </reaction>
</comment>
<dbReference type="InterPro" id="IPR036821">
    <property type="entry name" value="Peptide_deformylase_sf"/>
</dbReference>
<sequence length="216" mass="24276">MAIREILQLPHPLLRQRARKVRTIDENVLRLAYDMVDTMRKANGVGLAANQVGEVRRVIVIQLPDEEEARIYVNPEITLREGERRVEEGCLSIAGYKGMVTRSVWVKFRALDHTSTLVKLKAEDTLSQALEHEVDHLNGILYIDHMEAHEKLVKVEPDGESPADSDVDDNSEIGEPDTGDTDRRGNASNEASHHSDSGLWLPEQDSRNTPATLKLK</sequence>
<name>A0AA35RSS6_GEOBA</name>
<organism evidence="5 6">
    <name type="scientific">Geodia barretti</name>
    <name type="common">Barrett's horny sponge</name>
    <dbReference type="NCBI Taxonomy" id="519541"/>
    <lineage>
        <taxon>Eukaryota</taxon>
        <taxon>Metazoa</taxon>
        <taxon>Porifera</taxon>
        <taxon>Demospongiae</taxon>
        <taxon>Heteroscleromorpha</taxon>
        <taxon>Tetractinellida</taxon>
        <taxon>Astrophorina</taxon>
        <taxon>Geodiidae</taxon>
        <taxon>Geodia</taxon>
    </lineage>
</organism>
<dbReference type="GO" id="GO:0042586">
    <property type="term" value="F:peptide deformylase activity"/>
    <property type="evidence" value="ECO:0007669"/>
    <property type="project" value="UniProtKB-EC"/>
</dbReference>
<reference evidence="5" key="1">
    <citation type="submission" date="2023-03" db="EMBL/GenBank/DDBJ databases">
        <authorList>
            <person name="Steffen K."/>
            <person name="Cardenas P."/>
        </authorList>
    </citation>
    <scope>NUCLEOTIDE SEQUENCE</scope>
</reference>
<keyword evidence="6" id="KW-1185">Reference proteome</keyword>
<evidence type="ECO:0000256" key="1">
    <source>
        <dbReference type="ARBA" id="ARBA00010759"/>
    </source>
</evidence>
<protein>
    <recommendedName>
        <fullName evidence="2 3">Peptide deformylase</fullName>
        <ecNumber evidence="2 3">3.5.1.88</ecNumber>
    </recommendedName>
</protein>
<evidence type="ECO:0000256" key="4">
    <source>
        <dbReference type="SAM" id="MobiDB-lite"/>
    </source>
</evidence>
<dbReference type="NCBIfam" id="NF001159">
    <property type="entry name" value="PRK00150.1-3"/>
    <property type="match status" value="1"/>
</dbReference>
<dbReference type="CDD" id="cd00487">
    <property type="entry name" value="Pep_deformylase"/>
    <property type="match status" value="1"/>
</dbReference>
<evidence type="ECO:0000313" key="6">
    <source>
        <dbReference type="Proteomes" id="UP001174909"/>
    </source>
</evidence>
<feature type="compositionally biased region" description="Acidic residues" evidence="4">
    <location>
        <begin position="158"/>
        <end position="179"/>
    </location>
</feature>
<feature type="compositionally biased region" description="Polar residues" evidence="4">
    <location>
        <begin position="207"/>
        <end position="216"/>
    </location>
</feature>
<keyword evidence="3" id="KW-0648">Protein biosynthesis</keyword>
<dbReference type="Gene3D" id="3.90.45.10">
    <property type="entry name" value="Peptide deformylase"/>
    <property type="match status" value="1"/>
</dbReference>
<dbReference type="GO" id="GO:0006412">
    <property type="term" value="P:translation"/>
    <property type="evidence" value="ECO:0007669"/>
    <property type="project" value="UniProtKB-KW"/>
</dbReference>